<sequence length="4152" mass="442179">MASFVDSPGLIGGVTAPALGTFPSPVLSPSLSSSCRCISSSSSSSGLDLRLDSERRRAPIDAACTGDGMQTKTGGTDRRTRFSAGVAALHVGQTEDCTTGASPLISGDAGRLSSPSANQREKTPRPTRQSAPRWEHREKGDAETGEDTAAGDENKETIEGVWIARGIDVPDLSAHLTCVFRASTLEVFNTSPSVQILAVSAPASASPLTDRVPLADSPCCRTSGNSNGPSHAPIQLEMPSRQRSLAPTFPLLLRVPVPAPLASRKLFDAGVFSTPFSTSQGQRGCTRCAPQSPNRRLAGREKKSFFRSLAAFASSQPSAWRGLFPLRFPSLCHRRKQPSRPAFAVSIKRPIDKRVSQERREPARRRAAGRWPPGGVNEARQEWSLGAHRARDSSQETVVVFAFVTADRQLHHVRLRLRRAGETGEDRRLSGDQSNGDEAPGDTRKAGVSVVCELLDVASASLDVELSLGSSWGVGGASSPLPARVDASRRAGSGPGDAHSTLTANSHLFVVDDRSLLLSFPGLGCWGLLVMGACEGSAGEAGQAADLHEGLGDGPESRKRPRQSHDDFEGTEATEQRSPCGARSGKRRLDAALVRASDPEGEMGEIRHADGVSQAAGATAAAASGAPEDGRGAETFACASRRPHRQAVWLPAPFSLPPPRVASAHSRPHGEAGVFSLFAPFRALPFCSPADASKRGGREDNLCRGSSVSESGRGLEKNVADTRRIWARATFVARLAPSSAGFEGWLGGGRLAQHQGGKREVGKWCLFRRRSRDETKAPSPLLPLPSCGFEPSLEASACATIFVVTCGPVGHQTGRAGDEGESLDGAKTCEECRGGDAPDEDSRAPDLAGDGRKGAHMHHLGSEVEHGRAQRLSPSARAFDGQSEEKEDAPFSLSATLAEICVWQIGVSCTLDSVPTHSRSDSSPFSSAGVSPGRSSFSLLARRVLRLSPPGDYATCFGHGQPDGDTAQPTGFSPGSAATSRRSVFPVETLLIAENARLGAREGEETEGLGNSERRSWIAVVDSRGRSHLLEWRVWGICRAAETTEMQADADDREATLEEASESCLVGTAGCALTYVECISFSHSDGAKAAGASQGRQSENRWPVARRTTCDVGRTLAASQAREETEGQWLLTDTHLWRLPWGSSEEESSRQGHVVGMGRSGREGTYVHAFPLPSSAPWRKNAFPSLSAFRIPLAHSPAPEPPSGGIWSPQTCRARLEHLLASLRSLRSRSLVSLGAAPDTSAPGTVSSRWRAAAVLLAWVARALEPSDSSLGGSSCSASSLCQFLLCAEQRDPGQARCDRAHPHDVEQIPESVSLKRLLWGVTLLTVQRADSCACGRASGNSSPSHSPSSRSPPHSWSRSRSVSPQRREDKRAFLADPLLAAVTASIVLCRFLVDTLDAGSSALAPLCASVAGENREGSCKWKRSNAQQLRFLVSGRAEAGGFFLGASRVWWEELEREKRILDCRDKGDEGLLDTDRKAGIEAGGGRCQAAKVCSAPEGTQTACALPMIFSYSSLPAFVVQNSSTCREASPSTSSFLSPLGPLAASLSLLRPATSLPESILLQLASLARAVGEDAHALGLESAELTDENGYRGFSPDIEAACGVERGYESEAETPQPEGDSGEPEGGSRIPDEATLAECFFLLHAQPEPSGKPGPVQKRVARRSSSPSSRGGVSVRPTRRRKAGLQAARESRDASESENDGEENGAVRSTSRLRLPVTEARERAATERLNPPECSVASAAVHARQILFPVDDARKATDQIRHETVGDELHVTGRDHEEANEENPVVLEAWHLSALQRFFLRCMQRETGGISPLTRDTHATWPRSILIREVPETAFSVFRGLAREDRARTGGGSREGGTDRQRGHPGAQSEGEIERTIETLLRLSSAPSWRILLAGCLRLEASLALARVVESWSNSQKGKTEGSREEREVDADDSATEDEWLIHDLWVPRLDDVESLLRRVLGRGESGTSQRETPSSNTRKGAEDGQKSTKDRNRQNRGQTRCALFSTCSSVTSALRLLKSDTSLLDVPSTAEGESPLDAFLVFRSRVNRLVDALLSPLLRQSPSRGHLAPPLLPQSPAPGLDLASVAPPLPSLFPLSWSGQERAAVSSQQGCSDRVLPSLYRSGAAHILSFSLFPSSVRKELGSASPSGPSPASSLDACLSLLPFASVGGHCWGRSALPVRRGLPSGEAVALPPRGPREAPGHARQHACAATTSEGLLDNPPFASRLEELLSPRGDSGRAAPSQARSGRSHAAEYQDAIFSAFSRLGARVVGPALGSAVVGSYFLLAALAASTDWAIAAVLAASGTPVDIGTAGALEQNERFRLAVRLSLDPCRSPASSWDPHLATGDGRDCSPESQAQGRQQRHICSPHPALERKNAFSLEADPQAWRSALRGDASRSSSPTSCVSLGVSGGLESRRAVHGPATSEDADGDTRGRTGDSERAQRRRPRSDASPGGFFSPRSYGSSSPAGRAETSPGAGAAANQSLHALQTSIDGSLHVYAGLVAAFRLRPHARWPSSPADAFLSLGCTSAARRCAPATRCASASQCAFPPAFSPAFPLLLLHVWRAGHAAALRATMRRRERTESARDRAKKWGNDEREEGAEDSELSFGSRCAADPTETKTSSPRADAADTSSFLAFFLRALCQHTLPSTLLARAEASETLASVLAQSPLAEHRVAAHALQIWVLLTSVSLFAHPSASPSPSFALSPPVFFLLLGRAASEVHSHALGAVLETGQSFSLLQKTASTLCAAPSAAASASLLRPFLRVLSPCSPSKTRHLGHATASAARSETEQDSVDEEERFLARCCVSVLRNGENQRPPAADDRFLVKSLEALLLLRLSRHFDAFFPFSATPSLAASPTASPPPLLLPSRFHNPTATSWSVSETPGSPRGRDAFHVPGSCSSLFPCSSAFVAQCRASSAVATRSSPSLKALVLQSAARAAAEARESLLLPRNPDSLISPICSRDASPTRSPGPVQNVAAAFEGEVWNQLFLAYVACGQLFGALEILPRLSSERKETGVLAILAFVIRARLRRGDPQRDETEDEADGAAPVEDETKQRRERSRRGSWEAGGAVSPGKEDGNRTEPGNPARDRQRSLAPASAFVEKKAEVEALADFSLETLRRACTKRLNLFIDQILFRAALATHAATGPAREAYELLKQDLLASSRFEDAVRLAFLHAASIRASCASPVSAPAVRTPCPSSFLSFFSSFPGSSPHSPLSPLCGAGEAPTFNAVFGYLYGGAASSPGLARLSDAHLHSVTGHRGRGAFASGAAAVPAALSSACAKEDAVAVAELDFPSWTLLGLGELQRLMETGTEGEDGDAPGREAGDVRQGKPRQGYRRGRVDAETAGTRRRSERERAGRDSETGRGERTRSDTRHQCDGREEAESQQGARSEANSLSAQHARLSRVAGRFLRTCAGTERASLAGSCFLFSRQGAEIQRPHKLQSRAASGNRATVARSHSTFSERVFDPAVSLEAVLEDLTLCSNLLCCLSSSFLFLPPVLPSLFLPLTPSLSGSTADSVGDVCVLVAPNPHEAGEGEDMTDDESTPVNLDQFASPLPDLWASSPSSRASALSEASFLSAAPSPAAAMHARATPEGEETEENRRRSSSANQPPAFTQLVPATATLLVDDEGSAAAGRRTQAQAHAFSTTFLNKLVELTRGRLLLLSQTTDAAEVFSHQPWSLEGAEVVVQLGFAGRLADAVQLASHLELDLLLPFLSFVCFILRTYVIVVDPLAPASFSFSSSLSPPFSALSPPPSTRRAAALFPPGGESAAGGRSRFHSTSLSVSSLLAAHAAEERRRGERRHMGGKKPADRVSNRQRVRADLENEEAGQAFASDADADPFLTSVHGAEEETTEEEARRGAYSCWLELVKQLHLRFLRVDKQLRSHPWLQPLSQLGRETAEADAAQGVFGEPVAAFPFPCADGPSENATLDPFTQTALRFTGGRSPAKVEEEGATRRLHASLLSELHTVTRQFPHAIPSFVFEYLRAASLPSHPVEALGQLLRDDRLGDAFNLVKHHSRFRLRSRSSVSAATDGTLADWIASLPPTGRPGAFRMTFLALSFPLVLQLHARLEDIRMRPSSGGGAGNNAGREDESETAARLLRELGQILADYQKAARMVDRDAASLTALALRPPVVSASLSSSAACTSSRVL</sequence>
<feature type="region of interest" description="Disordered" evidence="1">
    <location>
        <begin position="3755"/>
        <end position="3777"/>
    </location>
</feature>
<name>A0A0F7UKA0_NEOCL</name>
<feature type="region of interest" description="Disordered" evidence="1">
    <location>
        <begin position="1338"/>
        <end position="1365"/>
    </location>
</feature>
<feature type="region of interest" description="Disordered" evidence="1">
    <location>
        <begin position="3795"/>
        <end position="3818"/>
    </location>
</feature>
<feature type="compositionally biased region" description="Polar residues" evidence="1">
    <location>
        <begin position="1966"/>
        <end position="1979"/>
    </location>
</feature>
<feature type="compositionally biased region" description="Basic and acidic residues" evidence="1">
    <location>
        <begin position="546"/>
        <end position="568"/>
    </location>
</feature>
<feature type="region of interest" description="Disordered" evidence="1">
    <location>
        <begin position="1846"/>
        <end position="1872"/>
    </location>
</feature>
<gene>
    <name evidence="2" type="ORF">BN1204_051750</name>
</gene>
<protein>
    <submittedName>
        <fullName evidence="2">Uncharacterized protein</fullName>
    </submittedName>
</protein>
<feature type="region of interest" description="Disordered" evidence="1">
    <location>
        <begin position="475"/>
        <end position="501"/>
    </location>
</feature>
<feature type="region of interest" description="Disordered" evidence="1">
    <location>
        <begin position="97"/>
        <end position="155"/>
    </location>
</feature>
<feature type="compositionally biased region" description="Acidic residues" evidence="1">
    <location>
        <begin position="3536"/>
        <end position="3545"/>
    </location>
</feature>
<feature type="region of interest" description="Disordered" evidence="1">
    <location>
        <begin position="3529"/>
        <end position="3552"/>
    </location>
</feature>
<feature type="compositionally biased region" description="Basic and acidic residues" evidence="1">
    <location>
        <begin position="3809"/>
        <end position="3818"/>
    </location>
</feature>
<feature type="region of interest" description="Disordered" evidence="1">
    <location>
        <begin position="1961"/>
        <end position="1998"/>
    </location>
</feature>
<feature type="region of interest" description="Disordered" evidence="1">
    <location>
        <begin position="1910"/>
        <end position="1935"/>
    </location>
</feature>
<accession>A0A0F7UKA0</accession>
<feature type="region of interest" description="Disordered" evidence="1">
    <location>
        <begin position="2578"/>
        <end position="2627"/>
    </location>
</feature>
<feature type="region of interest" description="Disordered" evidence="1">
    <location>
        <begin position="3312"/>
        <end position="3399"/>
    </location>
</feature>
<dbReference type="EMBL" id="LN714485">
    <property type="protein sequence ID" value="CEL69466.1"/>
    <property type="molecule type" value="Genomic_DNA"/>
</dbReference>
<feature type="region of interest" description="Disordered" evidence="1">
    <location>
        <begin position="831"/>
        <end position="885"/>
    </location>
</feature>
<feature type="compositionally biased region" description="Basic and acidic residues" evidence="1">
    <location>
        <begin position="3320"/>
        <end position="3330"/>
    </location>
</feature>
<feature type="region of interest" description="Disordered" evidence="1">
    <location>
        <begin position="4077"/>
        <end position="4097"/>
    </location>
</feature>
<feature type="compositionally biased region" description="Low complexity" evidence="1">
    <location>
        <begin position="1342"/>
        <end position="1365"/>
    </location>
</feature>
<feature type="compositionally biased region" description="Polar residues" evidence="1">
    <location>
        <begin position="2397"/>
        <end position="2406"/>
    </location>
</feature>
<feature type="region of interest" description="Disordered" evidence="1">
    <location>
        <begin position="3034"/>
        <end position="3096"/>
    </location>
</feature>
<feature type="region of interest" description="Disordered" evidence="1">
    <location>
        <begin position="545"/>
        <end position="589"/>
    </location>
</feature>
<feature type="region of interest" description="Disordered" evidence="1">
    <location>
        <begin position="3583"/>
        <end position="3614"/>
    </location>
</feature>
<feature type="compositionally biased region" description="Basic and acidic residues" evidence="1">
    <location>
        <begin position="831"/>
        <end position="853"/>
    </location>
</feature>
<feature type="compositionally biased region" description="Basic and acidic residues" evidence="1">
    <location>
        <begin position="133"/>
        <end position="142"/>
    </location>
</feature>
<feature type="compositionally biased region" description="Basic and acidic residues" evidence="1">
    <location>
        <begin position="3351"/>
        <end position="3384"/>
    </location>
</feature>
<feature type="region of interest" description="Disordered" evidence="1">
    <location>
        <begin position="2392"/>
        <end position="2479"/>
    </location>
</feature>
<evidence type="ECO:0000313" key="2">
    <source>
        <dbReference type="EMBL" id="CEL69466.1"/>
    </source>
</evidence>
<feature type="compositionally biased region" description="Polar residues" evidence="1">
    <location>
        <begin position="3386"/>
        <end position="3399"/>
    </location>
</feature>
<feature type="compositionally biased region" description="Basic and acidic residues" evidence="1">
    <location>
        <begin position="2431"/>
        <end position="2443"/>
    </location>
</feature>
<organism evidence="2">
    <name type="scientific">Neospora caninum (strain Liverpool)</name>
    <dbReference type="NCBI Taxonomy" id="572307"/>
    <lineage>
        <taxon>Eukaryota</taxon>
        <taxon>Sar</taxon>
        <taxon>Alveolata</taxon>
        <taxon>Apicomplexa</taxon>
        <taxon>Conoidasida</taxon>
        <taxon>Coccidia</taxon>
        <taxon>Eucoccidiorida</taxon>
        <taxon>Eimeriorina</taxon>
        <taxon>Sarcocystidae</taxon>
        <taxon>Neospora</taxon>
    </lineage>
</organism>
<proteinExistence type="predicted"/>
<feature type="region of interest" description="Disordered" evidence="1">
    <location>
        <begin position="914"/>
        <end position="934"/>
    </location>
</feature>
<feature type="compositionally biased region" description="Basic and acidic residues" evidence="1">
    <location>
        <begin position="2581"/>
        <end position="2596"/>
    </location>
</feature>
<feature type="region of interest" description="Disordered" evidence="1">
    <location>
        <begin position="354"/>
        <end position="377"/>
    </location>
</feature>
<feature type="compositionally biased region" description="Basic and acidic residues" evidence="1">
    <location>
        <begin position="421"/>
        <end position="430"/>
    </location>
</feature>
<feature type="compositionally biased region" description="Acidic residues" evidence="1">
    <location>
        <begin position="2597"/>
        <end position="2606"/>
    </location>
</feature>
<feature type="region of interest" description="Disordered" evidence="1">
    <location>
        <begin position="421"/>
        <end position="444"/>
    </location>
</feature>
<feature type="region of interest" description="Disordered" evidence="1">
    <location>
        <begin position="2188"/>
        <end position="2210"/>
    </location>
</feature>
<feature type="region of interest" description="Disordered" evidence="1">
    <location>
        <begin position="1645"/>
        <end position="1717"/>
    </location>
</feature>
<feature type="compositionally biased region" description="Low complexity" evidence="1">
    <location>
        <begin position="1663"/>
        <end position="1676"/>
    </location>
</feature>
<evidence type="ECO:0000256" key="1">
    <source>
        <dbReference type="SAM" id="MobiDB-lite"/>
    </source>
</evidence>
<feature type="compositionally biased region" description="Basic and acidic residues" evidence="1">
    <location>
        <begin position="1980"/>
        <end position="1994"/>
    </location>
</feature>
<feature type="region of interest" description="Disordered" evidence="1">
    <location>
        <begin position="2334"/>
        <end position="2366"/>
    </location>
</feature>
<feature type="region of interest" description="Disordered" evidence="1">
    <location>
        <begin position="2775"/>
        <end position="2795"/>
    </location>
</feature>
<feature type="region of interest" description="Disordered" evidence="1">
    <location>
        <begin position="1607"/>
        <end position="1630"/>
    </location>
</feature>
<reference evidence="2" key="1">
    <citation type="journal article" date="2015" name="PLoS ONE">
        <title>Comprehensive Evaluation of Toxoplasma gondii VEG and Neospora caninum LIV Genomes with Tachyzoite Stage Transcriptome and Proteome Defines Novel Transcript Features.</title>
        <authorList>
            <person name="Ramaprasad A."/>
            <person name="Mourier T."/>
            <person name="Naeem R."/>
            <person name="Malas T.B."/>
            <person name="Moussa E."/>
            <person name="Panigrahi A."/>
            <person name="Vermont S.J."/>
            <person name="Otto T.D."/>
            <person name="Wastling J."/>
            <person name="Pain A."/>
        </authorList>
    </citation>
    <scope>NUCLEOTIDE SEQUENCE</scope>
    <source>
        <strain evidence="2">Liverpool</strain>
    </source>
</reference>
<feature type="compositionally biased region" description="Basic and acidic residues" evidence="1">
    <location>
        <begin position="1918"/>
        <end position="1927"/>
    </location>
</feature>